<organism evidence="2 3">
    <name type="scientific">Apolygus lucorum</name>
    <name type="common">Small green plant bug</name>
    <name type="synonym">Lygocoris lucorum</name>
    <dbReference type="NCBI Taxonomy" id="248454"/>
    <lineage>
        <taxon>Eukaryota</taxon>
        <taxon>Metazoa</taxon>
        <taxon>Ecdysozoa</taxon>
        <taxon>Arthropoda</taxon>
        <taxon>Hexapoda</taxon>
        <taxon>Insecta</taxon>
        <taxon>Pterygota</taxon>
        <taxon>Neoptera</taxon>
        <taxon>Paraneoptera</taxon>
        <taxon>Hemiptera</taxon>
        <taxon>Heteroptera</taxon>
        <taxon>Panheteroptera</taxon>
        <taxon>Cimicomorpha</taxon>
        <taxon>Miridae</taxon>
        <taxon>Mirini</taxon>
        <taxon>Apolygus</taxon>
    </lineage>
</organism>
<protein>
    <recommendedName>
        <fullName evidence="4">Gustatory receptor</fullName>
    </recommendedName>
</protein>
<reference evidence="2" key="1">
    <citation type="journal article" date="2021" name="Mol. Ecol. Resour.">
        <title>Apolygus lucorum genome provides insights into omnivorousness and mesophyll feeding.</title>
        <authorList>
            <person name="Liu Y."/>
            <person name="Liu H."/>
            <person name="Wang H."/>
            <person name="Huang T."/>
            <person name="Liu B."/>
            <person name="Yang B."/>
            <person name="Yin L."/>
            <person name="Li B."/>
            <person name="Zhang Y."/>
            <person name="Zhang S."/>
            <person name="Jiang F."/>
            <person name="Zhang X."/>
            <person name="Ren Y."/>
            <person name="Wang B."/>
            <person name="Wang S."/>
            <person name="Lu Y."/>
            <person name="Wu K."/>
            <person name="Fan W."/>
            <person name="Wang G."/>
        </authorList>
    </citation>
    <scope>NUCLEOTIDE SEQUENCE</scope>
    <source>
        <strain evidence="2">12Hb</strain>
    </source>
</reference>
<name>A0A8S9WP48_APOLU</name>
<sequence length="148" mass="16614">MKSNKNSTRRCLNRYFEIVSSIQDGIVAYKWQTLFMIIDVICNSIIHGYFFLTDKKMVYKINSLSSIISDFGLADEFISELYTALRNNSTLLSGLQKKLELVIRMHTSLGFSAGGFIELRNGLLTSMLSAVVTYLVMVVQLQGGLPAN</sequence>
<dbReference type="OrthoDB" id="6606652at2759"/>
<dbReference type="AlphaFoldDB" id="A0A8S9WP48"/>
<keyword evidence="1" id="KW-0472">Membrane</keyword>
<keyword evidence="1" id="KW-0812">Transmembrane</keyword>
<feature type="transmembrane region" description="Helical" evidence="1">
    <location>
        <begin position="122"/>
        <end position="141"/>
    </location>
</feature>
<comment type="caution">
    <text evidence="2">The sequence shown here is derived from an EMBL/GenBank/DDBJ whole genome shotgun (WGS) entry which is preliminary data.</text>
</comment>
<evidence type="ECO:0000256" key="1">
    <source>
        <dbReference type="SAM" id="Phobius"/>
    </source>
</evidence>
<keyword evidence="3" id="KW-1185">Reference proteome</keyword>
<evidence type="ECO:0008006" key="4">
    <source>
        <dbReference type="Google" id="ProtNLM"/>
    </source>
</evidence>
<proteinExistence type="predicted"/>
<accession>A0A8S9WP48</accession>
<dbReference type="Proteomes" id="UP000466442">
    <property type="component" value="Linkage Group LG16"/>
</dbReference>
<gene>
    <name evidence="2" type="ORF">GE061_007664</name>
</gene>
<evidence type="ECO:0000313" key="3">
    <source>
        <dbReference type="Proteomes" id="UP000466442"/>
    </source>
</evidence>
<evidence type="ECO:0000313" key="2">
    <source>
        <dbReference type="EMBL" id="KAF6197921.1"/>
    </source>
</evidence>
<feature type="transmembrane region" description="Helical" evidence="1">
    <location>
        <begin position="34"/>
        <end position="52"/>
    </location>
</feature>
<keyword evidence="1" id="KW-1133">Transmembrane helix</keyword>
<dbReference type="EMBL" id="WIXP02000016">
    <property type="protein sequence ID" value="KAF6197921.1"/>
    <property type="molecule type" value="Genomic_DNA"/>
</dbReference>